<name>A0A6G0QHY8_9STRA</name>
<comment type="caution">
    <text evidence="3">The sequence shown here is derived from an EMBL/GenBank/DDBJ whole genome shotgun (WGS) entry which is preliminary data.</text>
</comment>
<keyword evidence="2" id="KW-1133">Transmembrane helix</keyword>
<keyword evidence="2" id="KW-0472">Membrane</keyword>
<dbReference type="EMBL" id="QXFY01003113">
    <property type="protein sequence ID" value="KAE9288496.1"/>
    <property type="molecule type" value="Genomic_DNA"/>
</dbReference>
<evidence type="ECO:0000313" key="4">
    <source>
        <dbReference type="Proteomes" id="UP000486351"/>
    </source>
</evidence>
<keyword evidence="2" id="KW-0812">Transmembrane</keyword>
<evidence type="ECO:0000256" key="1">
    <source>
        <dbReference type="SAM" id="MobiDB-lite"/>
    </source>
</evidence>
<evidence type="ECO:0000256" key="2">
    <source>
        <dbReference type="SAM" id="Phobius"/>
    </source>
</evidence>
<feature type="transmembrane region" description="Helical" evidence="2">
    <location>
        <begin position="545"/>
        <end position="568"/>
    </location>
</feature>
<gene>
    <name evidence="3" type="ORF">PF008_g26125</name>
</gene>
<dbReference type="AlphaFoldDB" id="A0A6G0QHY8"/>
<feature type="compositionally biased region" description="Acidic residues" evidence="1">
    <location>
        <begin position="10"/>
        <end position="22"/>
    </location>
</feature>
<evidence type="ECO:0008006" key="5">
    <source>
        <dbReference type="Google" id="ProtNLM"/>
    </source>
</evidence>
<feature type="region of interest" description="Disordered" evidence="1">
    <location>
        <begin position="1"/>
        <end position="48"/>
    </location>
</feature>
<dbReference type="Proteomes" id="UP000486351">
    <property type="component" value="Unassembled WGS sequence"/>
</dbReference>
<evidence type="ECO:0000313" key="3">
    <source>
        <dbReference type="EMBL" id="KAE9288496.1"/>
    </source>
</evidence>
<reference evidence="3 4" key="1">
    <citation type="submission" date="2018-09" db="EMBL/GenBank/DDBJ databases">
        <title>Genomic investigation of the strawberry pathogen Phytophthora fragariae indicates pathogenicity is determined by transcriptional variation in three key races.</title>
        <authorList>
            <person name="Adams T.M."/>
            <person name="Armitage A.D."/>
            <person name="Sobczyk M.K."/>
            <person name="Bates H.J."/>
            <person name="Dunwell J.M."/>
            <person name="Nellist C.F."/>
            <person name="Harrison R.J."/>
        </authorList>
    </citation>
    <scope>NUCLEOTIDE SEQUENCE [LARGE SCALE GENOMIC DNA]</scope>
    <source>
        <strain evidence="3 4">NOV-77</strain>
    </source>
</reference>
<accession>A0A6G0QHY8</accession>
<sequence length="712" mass="80037">MRGASASSPGDDEDFPMDDITAEDLPRVKSKAKREHEPRPSTYIPSDQLLQPPEALSLPRIGFLLYRTTVFATAVAFIVMSLQSFSTAIQVLRGSVSHDLPVEIHIANLITNYVGTGTIQESPLVQNVREGSTTPRNDSLYLATASAQSFTTCSDLPDFNEKVYSNEFLRFIFSRLQAHASYNLSYVTELELIVPVVDCTFDLLVSGDRTVARVYYLVRKKSDPTQVMLLSTSLSAQDYEVGQQFQRGPGMVLLIAAIGDMRVKTLKYHIAVALNYPYVADPEFLYSELQGIDGDNYWLLQMLPNQRNLDPAKDVRMARCFGRYKGDPTSQSNIETARLELSSDPASELREWRWYSRAVLHDSWAWTHATLGIFELSVIFDLSVLTFVIYRRLRAGHVWVGDAFSTISNRLLYRGVLVLVCNHLNGYWTITKMCISIGDSITDRHVIYYRPELVHVDLLAVYLNVVTLLSYLARERVDPLLAFLTFELGWGYRVELANLFPVLRANIADFASADTTRGLLKVNAGLAGLSPMDLLTSYEIPDNRLYVDSSIVISIFSPIVLVVGYIIARKVSRLEDRGGDHGIARRRRSTAYMVSGLQQIDLTSFESATGAALRKRYGVISGYDNYIMHDNQLLATIDAVYSNGFLVANNKFLVASQDLMSLITMKLIRIRFTNIFVYEIINGCAVRETSHLVYPTTLTWSDLTHLDVTQLS</sequence>
<organism evidence="3 4">
    <name type="scientific">Phytophthora fragariae</name>
    <dbReference type="NCBI Taxonomy" id="53985"/>
    <lineage>
        <taxon>Eukaryota</taxon>
        <taxon>Sar</taxon>
        <taxon>Stramenopiles</taxon>
        <taxon>Oomycota</taxon>
        <taxon>Peronosporomycetes</taxon>
        <taxon>Peronosporales</taxon>
        <taxon>Peronosporaceae</taxon>
        <taxon>Phytophthora</taxon>
    </lineage>
</organism>
<protein>
    <recommendedName>
        <fullName evidence="5">Transmembrane protein</fullName>
    </recommendedName>
</protein>
<proteinExistence type="predicted"/>